<dbReference type="AlphaFoldDB" id="A0A8H6MJW6"/>
<dbReference type="EMBL" id="WIGN01000513">
    <property type="protein sequence ID" value="KAF6790031.1"/>
    <property type="molecule type" value="Genomic_DNA"/>
</dbReference>
<dbReference type="Proteomes" id="UP000652219">
    <property type="component" value="Unassembled WGS sequence"/>
</dbReference>
<reference evidence="2 3" key="1">
    <citation type="journal article" date="2020" name="Phytopathology">
        <title>Genome Sequence Resources of Colletotrichum truncatum, C. plurivorum, C. musicola, and C. sojae: Four Species Pathogenic to Soybean (Glycine max).</title>
        <authorList>
            <person name="Rogerio F."/>
            <person name="Boufleur T.R."/>
            <person name="Ciampi-Guillardi M."/>
            <person name="Sukno S.A."/>
            <person name="Thon M.R."/>
            <person name="Massola Junior N.S."/>
            <person name="Baroncelli R."/>
        </authorList>
    </citation>
    <scope>NUCLEOTIDE SEQUENCE [LARGE SCALE GENOMIC DNA]</scope>
    <source>
        <strain evidence="2 3">LFN0009</strain>
    </source>
</reference>
<evidence type="ECO:0000256" key="1">
    <source>
        <dbReference type="SAM" id="SignalP"/>
    </source>
</evidence>
<feature type="chain" id="PRO_5034287276" evidence="1">
    <location>
        <begin position="25"/>
        <end position="174"/>
    </location>
</feature>
<organism evidence="2 3">
    <name type="scientific">Colletotrichum sojae</name>
    <dbReference type="NCBI Taxonomy" id="2175907"/>
    <lineage>
        <taxon>Eukaryota</taxon>
        <taxon>Fungi</taxon>
        <taxon>Dikarya</taxon>
        <taxon>Ascomycota</taxon>
        <taxon>Pezizomycotina</taxon>
        <taxon>Sordariomycetes</taxon>
        <taxon>Hypocreomycetidae</taxon>
        <taxon>Glomerellales</taxon>
        <taxon>Glomerellaceae</taxon>
        <taxon>Colletotrichum</taxon>
        <taxon>Colletotrichum orchidearum species complex</taxon>
    </lineage>
</organism>
<keyword evidence="1" id="KW-0732">Signal</keyword>
<feature type="signal peptide" evidence="1">
    <location>
        <begin position="1"/>
        <end position="24"/>
    </location>
</feature>
<sequence length="174" mass="18595">MLFPAHLSKALLAFSLLSSPMALSKPIATTTSDPAAGPETTSLDVWEQPPYHGPAALAKREDRAVAIANQWRFLVSYAVIPLGAWGLYNMGSDCKEFKEDTTAKKGAKCVIAVAESAIGLGSVVIEGYLKVRSVAFYYTMGEIGRPVERSNVLSIEGPKPAASSRAVKTPLVRI</sequence>
<accession>A0A8H6MJW6</accession>
<name>A0A8H6MJW6_9PEZI</name>
<evidence type="ECO:0000313" key="2">
    <source>
        <dbReference type="EMBL" id="KAF6790031.1"/>
    </source>
</evidence>
<gene>
    <name evidence="2" type="ORF">CSOJ01_14651</name>
</gene>
<keyword evidence="3" id="KW-1185">Reference proteome</keyword>
<protein>
    <submittedName>
        <fullName evidence="2">Uncharacterized protein</fullName>
    </submittedName>
</protein>
<evidence type="ECO:0000313" key="3">
    <source>
        <dbReference type="Proteomes" id="UP000652219"/>
    </source>
</evidence>
<proteinExistence type="predicted"/>
<comment type="caution">
    <text evidence="2">The sequence shown here is derived from an EMBL/GenBank/DDBJ whole genome shotgun (WGS) entry which is preliminary data.</text>
</comment>